<evidence type="ECO:0000313" key="6">
    <source>
        <dbReference type="EMBL" id="ATA18915.1"/>
    </source>
</evidence>
<keyword evidence="2" id="KW-0805">Transcription regulation</keyword>
<evidence type="ECO:0000256" key="3">
    <source>
        <dbReference type="ARBA" id="ARBA00023125"/>
    </source>
</evidence>
<dbReference type="GO" id="GO:0003677">
    <property type="term" value="F:DNA binding"/>
    <property type="evidence" value="ECO:0007669"/>
    <property type="project" value="UniProtKB-KW"/>
</dbReference>
<dbReference type="Proteomes" id="UP000217182">
    <property type="component" value="Chromosome"/>
</dbReference>
<dbReference type="Pfam" id="PF00126">
    <property type="entry name" value="HTH_1"/>
    <property type="match status" value="1"/>
</dbReference>
<dbReference type="InterPro" id="IPR036388">
    <property type="entry name" value="WH-like_DNA-bd_sf"/>
</dbReference>
<dbReference type="KEGG" id="gqu:AWC35_05915"/>
<dbReference type="InterPro" id="IPR036390">
    <property type="entry name" value="WH_DNA-bd_sf"/>
</dbReference>
<evidence type="ECO:0000256" key="4">
    <source>
        <dbReference type="ARBA" id="ARBA00023163"/>
    </source>
</evidence>
<comment type="similarity">
    <text evidence="1">Belongs to the LysR transcriptional regulatory family.</text>
</comment>
<dbReference type="InterPro" id="IPR000847">
    <property type="entry name" value="LysR_HTH_N"/>
</dbReference>
<dbReference type="Gene3D" id="3.40.190.290">
    <property type="match status" value="1"/>
</dbReference>
<dbReference type="InterPro" id="IPR050176">
    <property type="entry name" value="LTTR"/>
</dbReference>
<organism evidence="6 7">
    <name type="scientific">Gibbsiella quercinecans</name>
    <dbReference type="NCBI Taxonomy" id="929813"/>
    <lineage>
        <taxon>Bacteria</taxon>
        <taxon>Pseudomonadati</taxon>
        <taxon>Pseudomonadota</taxon>
        <taxon>Gammaproteobacteria</taxon>
        <taxon>Enterobacterales</taxon>
        <taxon>Yersiniaceae</taxon>
        <taxon>Gibbsiella</taxon>
    </lineage>
</organism>
<accession>A0A250AYJ8</accession>
<name>A0A250AYJ8_9GAMM</name>
<dbReference type="OrthoDB" id="570111at2"/>
<dbReference type="Pfam" id="PF03466">
    <property type="entry name" value="LysR_substrate"/>
    <property type="match status" value="1"/>
</dbReference>
<evidence type="ECO:0000256" key="2">
    <source>
        <dbReference type="ARBA" id="ARBA00023015"/>
    </source>
</evidence>
<proteinExistence type="inferred from homology"/>
<dbReference type="GO" id="GO:0003700">
    <property type="term" value="F:DNA-binding transcription factor activity"/>
    <property type="evidence" value="ECO:0007669"/>
    <property type="project" value="InterPro"/>
</dbReference>
<dbReference type="AlphaFoldDB" id="A0A250AYJ8"/>
<evidence type="ECO:0000256" key="1">
    <source>
        <dbReference type="ARBA" id="ARBA00009437"/>
    </source>
</evidence>
<keyword evidence="3" id="KW-0238">DNA-binding</keyword>
<dbReference type="SUPFAM" id="SSF46785">
    <property type="entry name" value="Winged helix' DNA-binding domain"/>
    <property type="match status" value="1"/>
</dbReference>
<dbReference type="PANTHER" id="PTHR30579">
    <property type="entry name" value="TRANSCRIPTIONAL REGULATOR"/>
    <property type="match status" value="1"/>
</dbReference>
<dbReference type="PROSITE" id="PS50931">
    <property type="entry name" value="HTH_LYSR"/>
    <property type="match status" value="1"/>
</dbReference>
<dbReference type="Gene3D" id="1.10.10.10">
    <property type="entry name" value="Winged helix-like DNA-binding domain superfamily/Winged helix DNA-binding domain"/>
    <property type="match status" value="1"/>
</dbReference>
<dbReference type="PANTHER" id="PTHR30579:SF3">
    <property type="entry name" value="TRANSCRIPTIONAL REGULATORY PROTEIN"/>
    <property type="match status" value="1"/>
</dbReference>
<evidence type="ECO:0000259" key="5">
    <source>
        <dbReference type="PROSITE" id="PS50931"/>
    </source>
</evidence>
<dbReference type="RefSeq" id="WP_095845520.1">
    <property type="nucleotide sequence ID" value="NZ_CP014136.1"/>
</dbReference>
<protein>
    <recommendedName>
        <fullName evidence="5">HTH lysR-type domain-containing protein</fullName>
    </recommendedName>
</protein>
<feature type="domain" description="HTH lysR-type" evidence="5">
    <location>
        <begin position="1"/>
        <end position="58"/>
    </location>
</feature>
<dbReference type="InterPro" id="IPR005119">
    <property type="entry name" value="LysR_subst-bd"/>
</dbReference>
<evidence type="ECO:0000313" key="7">
    <source>
        <dbReference type="Proteomes" id="UP000217182"/>
    </source>
</evidence>
<keyword evidence="7" id="KW-1185">Reference proteome</keyword>
<gene>
    <name evidence="6" type="ORF">AWC35_05915</name>
</gene>
<reference evidence="6 7" key="1">
    <citation type="submission" date="2016-01" db="EMBL/GenBank/DDBJ databases">
        <authorList>
            <person name="Oliw E.H."/>
        </authorList>
    </citation>
    <scope>NUCLEOTIDE SEQUENCE [LARGE SCALE GENOMIC DNA]</scope>
    <source>
        <strain evidence="6 7">FRB97</strain>
    </source>
</reference>
<sequence>MNWDDLRYFSAVMQHGGLSGAARVLGVSAQTVGRRITILEAEIGTTLFVRHPTGYHPTTDAFAFSAEAEKVEAAMVMLQANFSARAENLTGPVRLAAPETIAVELLLPALQPFLQLHPSLELELITGIAPVGIARGDADIALRLVRPEQGALTIRQIGSMASGLYAAPGASSDLETARLIGWDAAIDLPAARWLRRVTGREPDIRLTSLAAHRAAISAGIGIGVLPQFLADGLIRIEAPALPIEPLWLLTHATETTTPRIKAIYDEIVRIITLNGAKIRGK</sequence>
<keyword evidence="4" id="KW-0804">Transcription</keyword>
<dbReference type="SUPFAM" id="SSF53850">
    <property type="entry name" value="Periplasmic binding protein-like II"/>
    <property type="match status" value="1"/>
</dbReference>
<dbReference type="EMBL" id="CP014136">
    <property type="protein sequence ID" value="ATA18915.1"/>
    <property type="molecule type" value="Genomic_DNA"/>
</dbReference>